<dbReference type="EnsemblMetazoa" id="ISCW000656-RA">
    <property type="protein sequence ID" value="ISCW000656-PA"/>
    <property type="gene ID" value="ISCW000656"/>
</dbReference>
<protein>
    <submittedName>
        <fullName evidence="2 3">Uncharacterized protein</fullName>
    </submittedName>
</protein>
<dbReference type="AlphaFoldDB" id="B7P0K7"/>
<name>B7P0K7_IXOSC</name>
<proteinExistence type="predicted"/>
<dbReference type="EMBL" id="ABJB010785638">
    <property type="status" value="NOT_ANNOTATED_CDS"/>
    <property type="molecule type" value="Genomic_DNA"/>
</dbReference>
<evidence type="ECO:0000256" key="1">
    <source>
        <dbReference type="SAM" id="MobiDB-lite"/>
    </source>
</evidence>
<dbReference type="Proteomes" id="UP000001555">
    <property type="component" value="Unassembled WGS sequence"/>
</dbReference>
<organism>
    <name type="scientific">Ixodes scapularis</name>
    <name type="common">Black-legged tick</name>
    <name type="synonym">Deer tick</name>
    <dbReference type="NCBI Taxonomy" id="6945"/>
    <lineage>
        <taxon>Eukaryota</taxon>
        <taxon>Metazoa</taxon>
        <taxon>Ecdysozoa</taxon>
        <taxon>Arthropoda</taxon>
        <taxon>Chelicerata</taxon>
        <taxon>Arachnida</taxon>
        <taxon>Acari</taxon>
        <taxon>Parasitiformes</taxon>
        <taxon>Ixodida</taxon>
        <taxon>Ixodoidea</taxon>
        <taxon>Ixodidae</taxon>
        <taxon>Ixodinae</taxon>
        <taxon>Ixodes</taxon>
    </lineage>
</organism>
<dbReference type="PaxDb" id="6945-B7P0K7"/>
<evidence type="ECO:0000313" key="4">
    <source>
        <dbReference type="Proteomes" id="UP000001555"/>
    </source>
</evidence>
<dbReference type="VEuPathDB" id="VectorBase:ISCW000656"/>
<reference evidence="3" key="2">
    <citation type="submission" date="2020-05" db="UniProtKB">
        <authorList>
            <consortium name="EnsemblMetazoa"/>
        </authorList>
    </citation>
    <scope>IDENTIFICATION</scope>
    <source>
        <strain evidence="3">wikel</strain>
    </source>
</reference>
<feature type="compositionally biased region" description="Acidic residues" evidence="1">
    <location>
        <begin position="31"/>
        <end position="42"/>
    </location>
</feature>
<dbReference type="EMBL" id="DS612308">
    <property type="protein sequence ID" value="EEC00129.1"/>
    <property type="molecule type" value="Genomic_DNA"/>
</dbReference>
<reference evidence="2 4" key="1">
    <citation type="submission" date="2008-03" db="EMBL/GenBank/DDBJ databases">
        <title>Annotation of Ixodes scapularis.</title>
        <authorList>
            <consortium name="Ixodes scapularis Genome Project Consortium"/>
            <person name="Caler E."/>
            <person name="Hannick L.I."/>
            <person name="Bidwell S."/>
            <person name="Joardar V."/>
            <person name="Thiagarajan M."/>
            <person name="Amedeo P."/>
            <person name="Galinsky K.J."/>
            <person name="Schobel S."/>
            <person name="Inman J."/>
            <person name="Hostetler J."/>
            <person name="Miller J."/>
            <person name="Hammond M."/>
            <person name="Megy K."/>
            <person name="Lawson D."/>
            <person name="Kodira C."/>
            <person name="Sutton G."/>
            <person name="Meyer J."/>
            <person name="Hill C.A."/>
            <person name="Birren B."/>
            <person name="Nene V."/>
            <person name="Collins F."/>
            <person name="Alarcon-Chaidez F."/>
            <person name="Wikel S."/>
            <person name="Strausberg R."/>
        </authorList>
    </citation>
    <scope>NUCLEOTIDE SEQUENCE [LARGE SCALE GENOMIC DNA]</scope>
    <source>
        <strain evidence="4">Wikel</strain>
        <strain evidence="2">Wikel colony</strain>
    </source>
</reference>
<dbReference type="InParanoid" id="B7P0K7"/>
<evidence type="ECO:0000313" key="2">
    <source>
        <dbReference type="EMBL" id="EEC00129.1"/>
    </source>
</evidence>
<evidence type="ECO:0000313" key="3">
    <source>
        <dbReference type="EnsemblMetazoa" id="ISCW000656-PA"/>
    </source>
</evidence>
<feature type="region of interest" description="Disordered" evidence="1">
    <location>
        <begin position="24"/>
        <end position="54"/>
    </location>
</feature>
<dbReference type="HOGENOM" id="CLU_3052649_0_0_1"/>
<accession>B7P0K7</accession>
<sequence>MQTGPCSICEANHTCMNMADWNLESSKSESEDSDEDSPDEFPFEVLLDGTAKER</sequence>
<gene>
    <name evidence="2" type="ORF">IscW_ISCW000656</name>
</gene>
<keyword evidence="4" id="KW-1185">Reference proteome</keyword>